<evidence type="ECO:0000256" key="5">
    <source>
        <dbReference type="ARBA" id="ARBA00023136"/>
    </source>
</evidence>
<feature type="transmembrane region" description="Helical" evidence="6">
    <location>
        <begin position="88"/>
        <end position="109"/>
    </location>
</feature>
<feature type="transmembrane region" description="Helical" evidence="6">
    <location>
        <begin position="25"/>
        <end position="49"/>
    </location>
</feature>
<keyword evidence="5 6" id="KW-0472">Membrane</keyword>
<gene>
    <name evidence="7" type="ORF">SAMN02745247_01403</name>
</gene>
<keyword evidence="2" id="KW-1003">Cell membrane</keyword>
<accession>A0A1M7SAZ0</accession>
<sequence length="277" mass="31607">MNALAALFAMGKDFSEKMQKKNIPAFASSTAFFFILSLIPLLLLFTSILPYTNLTENDLVRAVVEVTPDFANDILIRLVDETYNQGTAILSLTAIIALWSGSLGMLALIRGLNCIYDVNERRNYFYLRLIAALYTVAMAVILVTMLILMVFGNILEDLIVSASPTFSYVMSFLINFRFVLVIGIAIMLFALIYTYVPSAKIKFVHQLPGAIFSAVVWYVFSWIFSIYVNKTDNYSLYGSLATPVIMMFWLYFCFYIFFIGAFINRFFDEFGRRDYEV</sequence>
<dbReference type="EMBL" id="FRDH01000005">
    <property type="protein sequence ID" value="SHN55608.1"/>
    <property type="molecule type" value="Genomic_DNA"/>
</dbReference>
<dbReference type="PIRSF" id="PIRSF035875">
    <property type="entry name" value="RNase_BN"/>
    <property type="match status" value="1"/>
</dbReference>
<feature type="transmembrane region" description="Helical" evidence="6">
    <location>
        <begin position="129"/>
        <end position="152"/>
    </location>
</feature>
<dbReference type="GO" id="GO:0005886">
    <property type="term" value="C:plasma membrane"/>
    <property type="evidence" value="ECO:0007669"/>
    <property type="project" value="UniProtKB-SubCell"/>
</dbReference>
<evidence type="ECO:0000256" key="4">
    <source>
        <dbReference type="ARBA" id="ARBA00022989"/>
    </source>
</evidence>
<dbReference type="PANTHER" id="PTHR30213:SF0">
    <property type="entry name" value="UPF0761 MEMBRANE PROTEIN YIHY"/>
    <property type="match status" value="1"/>
</dbReference>
<dbReference type="InterPro" id="IPR017039">
    <property type="entry name" value="Virul_fac_BrkB"/>
</dbReference>
<organism evidence="7 8">
    <name type="scientific">Butyrivibrio hungatei DSM 14810</name>
    <dbReference type="NCBI Taxonomy" id="1121132"/>
    <lineage>
        <taxon>Bacteria</taxon>
        <taxon>Bacillati</taxon>
        <taxon>Bacillota</taxon>
        <taxon>Clostridia</taxon>
        <taxon>Lachnospirales</taxon>
        <taxon>Lachnospiraceae</taxon>
        <taxon>Butyrivibrio</taxon>
    </lineage>
</organism>
<feature type="transmembrane region" description="Helical" evidence="6">
    <location>
        <begin position="240"/>
        <end position="263"/>
    </location>
</feature>
<evidence type="ECO:0000256" key="3">
    <source>
        <dbReference type="ARBA" id="ARBA00022692"/>
    </source>
</evidence>
<protein>
    <submittedName>
        <fullName evidence="7">Membrane protein</fullName>
    </submittedName>
</protein>
<name>A0A1M7SAZ0_9FIRM</name>
<dbReference type="NCBIfam" id="TIGR00765">
    <property type="entry name" value="yihY_not_rbn"/>
    <property type="match status" value="1"/>
</dbReference>
<reference evidence="7 8" key="1">
    <citation type="submission" date="2016-12" db="EMBL/GenBank/DDBJ databases">
        <authorList>
            <person name="Song W.-J."/>
            <person name="Kurnit D.M."/>
        </authorList>
    </citation>
    <scope>NUCLEOTIDE SEQUENCE [LARGE SCALE GENOMIC DNA]</scope>
    <source>
        <strain evidence="7 8">DSM 14810</strain>
    </source>
</reference>
<keyword evidence="3 6" id="KW-0812">Transmembrane</keyword>
<dbReference type="Proteomes" id="UP000184097">
    <property type="component" value="Unassembled WGS sequence"/>
</dbReference>
<dbReference type="PANTHER" id="PTHR30213">
    <property type="entry name" value="INNER MEMBRANE PROTEIN YHJD"/>
    <property type="match status" value="1"/>
</dbReference>
<evidence type="ECO:0000313" key="8">
    <source>
        <dbReference type="Proteomes" id="UP000184097"/>
    </source>
</evidence>
<evidence type="ECO:0000256" key="2">
    <source>
        <dbReference type="ARBA" id="ARBA00022475"/>
    </source>
</evidence>
<proteinExistence type="predicted"/>
<evidence type="ECO:0000256" key="1">
    <source>
        <dbReference type="ARBA" id="ARBA00004651"/>
    </source>
</evidence>
<evidence type="ECO:0000313" key="7">
    <source>
        <dbReference type="EMBL" id="SHN55608.1"/>
    </source>
</evidence>
<feature type="transmembrane region" description="Helical" evidence="6">
    <location>
        <begin position="172"/>
        <end position="195"/>
    </location>
</feature>
<dbReference type="RefSeq" id="WP_236845900.1">
    <property type="nucleotide sequence ID" value="NZ_FRDH01000005.1"/>
</dbReference>
<dbReference type="Pfam" id="PF03631">
    <property type="entry name" value="Virul_fac_BrkB"/>
    <property type="match status" value="1"/>
</dbReference>
<feature type="transmembrane region" description="Helical" evidence="6">
    <location>
        <begin position="207"/>
        <end position="228"/>
    </location>
</feature>
<comment type="subcellular location">
    <subcellularLocation>
        <location evidence="1">Cell membrane</location>
        <topology evidence="1">Multi-pass membrane protein</topology>
    </subcellularLocation>
</comment>
<dbReference type="AlphaFoldDB" id="A0A1M7SAZ0"/>
<keyword evidence="4 6" id="KW-1133">Transmembrane helix</keyword>
<evidence type="ECO:0000256" key="6">
    <source>
        <dbReference type="SAM" id="Phobius"/>
    </source>
</evidence>